<organism evidence="12 13">
    <name type="scientific">Roseibium alexandrii</name>
    <dbReference type="NCBI Taxonomy" id="388408"/>
    <lineage>
        <taxon>Bacteria</taxon>
        <taxon>Pseudomonadati</taxon>
        <taxon>Pseudomonadota</taxon>
        <taxon>Alphaproteobacteria</taxon>
        <taxon>Hyphomicrobiales</taxon>
        <taxon>Stappiaceae</taxon>
        <taxon>Roseibium</taxon>
    </lineage>
</organism>
<dbReference type="Gene3D" id="3.40.50.2000">
    <property type="entry name" value="Glycogen Phosphorylase B"/>
    <property type="match status" value="1"/>
</dbReference>
<keyword evidence="10" id="KW-0448">Lipopolysaccharide biosynthesis</keyword>
<dbReference type="GO" id="GO:0005886">
    <property type="term" value="C:plasma membrane"/>
    <property type="evidence" value="ECO:0007669"/>
    <property type="project" value="UniProtKB-SubCell"/>
</dbReference>
<dbReference type="EC" id="2.4.99.12" evidence="3 10"/>
<dbReference type="RefSeq" id="WP_055671970.1">
    <property type="nucleotide sequence ID" value="NZ_CXWD01000008.1"/>
</dbReference>
<proteinExistence type="inferred from homology"/>
<keyword evidence="12" id="KW-0328">Glycosyltransferase</keyword>
<keyword evidence="10" id="KW-0472">Membrane</keyword>
<comment type="function">
    <text evidence="1 10">Involved in lipopolysaccharide (LPS) biosynthesis. Catalyzes the transfer of 3-deoxy-D-manno-octulosonate (Kdo) residue(s) from CMP-Kdo to lipid IV(A), the tetraacyldisaccharide-1,4'-bisphosphate precursor of lipid A.</text>
</comment>
<comment type="similarity">
    <text evidence="10">Belongs to the glycosyltransferase group 1 family.</text>
</comment>
<dbReference type="STRING" id="388408.LAX5112_02348"/>
<evidence type="ECO:0000313" key="13">
    <source>
        <dbReference type="Proteomes" id="UP000053235"/>
    </source>
</evidence>
<evidence type="ECO:0000256" key="9">
    <source>
        <dbReference type="PIRSR" id="PIRSR639901-2"/>
    </source>
</evidence>
<dbReference type="PANTHER" id="PTHR42755">
    <property type="entry name" value="3-DEOXY-MANNO-OCTULOSONATE CYTIDYLYLTRANSFERASE"/>
    <property type="match status" value="1"/>
</dbReference>
<evidence type="ECO:0000256" key="7">
    <source>
        <dbReference type="ARBA" id="ARBA00049183"/>
    </source>
</evidence>
<evidence type="ECO:0000256" key="3">
    <source>
        <dbReference type="ARBA" id="ARBA00012621"/>
    </source>
</evidence>
<comment type="catalytic activity">
    <reaction evidence="7 10">
        <text>lipid IVA (E. coli) + CMP-3-deoxy-beta-D-manno-octulosonate = alpha-Kdo-(2-&gt;6)-lipid IVA (E. coli) + CMP + H(+)</text>
        <dbReference type="Rhea" id="RHEA:28066"/>
        <dbReference type="ChEBI" id="CHEBI:15378"/>
        <dbReference type="ChEBI" id="CHEBI:58603"/>
        <dbReference type="ChEBI" id="CHEBI:60364"/>
        <dbReference type="ChEBI" id="CHEBI:60377"/>
        <dbReference type="ChEBI" id="CHEBI:85987"/>
        <dbReference type="EC" id="2.4.99.12"/>
    </reaction>
</comment>
<keyword evidence="10" id="KW-1003">Cell membrane</keyword>
<dbReference type="AlphaFoldDB" id="A0A0M7A6J3"/>
<dbReference type="UniPathway" id="UPA00958"/>
<keyword evidence="5 10" id="KW-0808">Transferase</keyword>
<dbReference type="InterPro" id="IPR038107">
    <property type="entry name" value="Glycos_transf_N_sf"/>
</dbReference>
<evidence type="ECO:0000256" key="6">
    <source>
        <dbReference type="ARBA" id="ARBA00031445"/>
    </source>
</evidence>
<evidence type="ECO:0000256" key="5">
    <source>
        <dbReference type="ARBA" id="ARBA00022679"/>
    </source>
</evidence>
<sequence>MAERRPIALTLYRALGRALTPLLHLLFRRRAANGKEIEGRKGERFGVPGVPRPKGSLVWIHAASVGETMSVLPLIEQLARDGHSVLLTSVTVTAAELAEKRLPENCIHQFTPYDTPGCVSSFLDHWRPDLAMVVESEIWPCMFDEVHQRGVPFALLNGRMSESSSRNWMKAPKTSGYIFKCLDLVLAQSDADKQRFLKLGCRHVEMPGNLKFDAAEPAAEEDDRRQLADQIGDRPVWMAALTHPGEDEIALKAHARLLEEHPGLLLLLVPRHPARADDVAALVRESGHALARRSCGDPVAAETGVYLGDTLGEMGLFYRLAPVTFLGGSFNDAGGHNPVEAVLLGSALVTGPRVANARAVYKDLWEQGAALKVAEPPELASEIARLMDHPDSRKEQVDRAMNLVIMGRGALTRTADFLKPMLAGASQADIMERGDGQGA</sequence>
<evidence type="ECO:0000256" key="10">
    <source>
        <dbReference type="RuleBase" id="RU365103"/>
    </source>
</evidence>
<dbReference type="GO" id="GO:0043842">
    <property type="term" value="F:Kdo transferase activity"/>
    <property type="evidence" value="ECO:0007669"/>
    <property type="project" value="UniProtKB-EC"/>
</dbReference>
<name>A0A0M7A6J3_9HYPH</name>
<evidence type="ECO:0000313" key="12">
    <source>
        <dbReference type="EMBL" id="CTQ70082.1"/>
    </source>
</evidence>
<reference evidence="13" key="1">
    <citation type="submission" date="2015-07" db="EMBL/GenBank/DDBJ databases">
        <authorList>
            <person name="Rodrigo-Torres Lidia"/>
            <person name="Arahal R.David."/>
        </authorList>
    </citation>
    <scope>NUCLEOTIDE SEQUENCE [LARGE SCALE GENOMIC DNA]</scope>
    <source>
        <strain evidence="13">CECT 5112</strain>
    </source>
</reference>
<dbReference type="EMBL" id="CXWD01000008">
    <property type="protein sequence ID" value="CTQ70082.1"/>
    <property type="molecule type" value="Genomic_DNA"/>
</dbReference>
<feature type="site" description="Transition state stabilizer" evidence="9">
    <location>
        <position position="135"/>
    </location>
</feature>
<dbReference type="GO" id="GO:0009245">
    <property type="term" value="P:lipid A biosynthetic process"/>
    <property type="evidence" value="ECO:0007669"/>
    <property type="project" value="TreeGrafter"/>
</dbReference>
<evidence type="ECO:0000256" key="2">
    <source>
        <dbReference type="ARBA" id="ARBA00004713"/>
    </source>
</evidence>
<accession>A0A0M7A6J3</accession>
<feature type="domain" description="3-deoxy-D-manno-octulosonic-acid transferase N-terminal" evidence="11">
    <location>
        <begin position="42"/>
        <end position="214"/>
    </location>
</feature>
<dbReference type="Proteomes" id="UP000053235">
    <property type="component" value="Unassembled WGS sequence"/>
</dbReference>
<dbReference type="InterPro" id="IPR039901">
    <property type="entry name" value="Kdotransferase"/>
</dbReference>
<dbReference type="Gene3D" id="3.40.50.11720">
    <property type="entry name" value="3-Deoxy-D-manno-octulosonic-acid transferase, N-terminal domain"/>
    <property type="match status" value="1"/>
</dbReference>
<evidence type="ECO:0000256" key="1">
    <source>
        <dbReference type="ARBA" id="ARBA00003394"/>
    </source>
</evidence>
<feature type="active site" description="Proton acceptor" evidence="8">
    <location>
        <position position="67"/>
    </location>
</feature>
<comment type="subcellular location">
    <subcellularLocation>
        <location evidence="10">Cell membrane</location>
    </subcellularLocation>
</comment>
<gene>
    <name evidence="12" type="primary">waaA</name>
    <name evidence="12" type="ORF">LAX5112_02348</name>
</gene>
<dbReference type="GO" id="GO:0009244">
    <property type="term" value="P:lipopolysaccharide core region biosynthetic process"/>
    <property type="evidence" value="ECO:0007669"/>
    <property type="project" value="UniProtKB-UniRule"/>
</dbReference>
<dbReference type="SUPFAM" id="SSF53756">
    <property type="entry name" value="UDP-Glycosyltransferase/glycogen phosphorylase"/>
    <property type="match status" value="1"/>
</dbReference>
<evidence type="ECO:0000256" key="4">
    <source>
        <dbReference type="ARBA" id="ARBA00019077"/>
    </source>
</evidence>
<protein>
    <recommendedName>
        <fullName evidence="4 10">3-deoxy-D-manno-octulosonic acid transferase</fullName>
        <shortName evidence="10">Kdo transferase</shortName>
        <ecNumber evidence="3 10">2.4.99.12</ecNumber>
    </recommendedName>
    <alternativeName>
        <fullName evidence="6 10">Lipid IV(A) 3-deoxy-D-manno-octulosonic acid transferase</fullName>
    </alternativeName>
</protein>
<dbReference type="InterPro" id="IPR007507">
    <property type="entry name" value="Glycos_transf_N"/>
</dbReference>
<keyword evidence="13" id="KW-1185">Reference proteome</keyword>
<dbReference type="PANTHER" id="PTHR42755:SF1">
    <property type="entry name" value="3-DEOXY-D-MANNO-OCTULOSONIC ACID TRANSFERASE, MITOCHONDRIAL-RELATED"/>
    <property type="match status" value="1"/>
</dbReference>
<dbReference type="Pfam" id="PF04413">
    <property type="entry name" value="Glycos_transf_N"/>
    <property type="match status" value="1"/>
</dbReference>
<feature type="site" description="Transition state stabilizer" evidence="9">
    <location>
        <position position="211"/>
    </location>
</feature>
<evidence type="ECO:0000256" key="8">
    <source>
        <dbReference type="PIRSR" id="PIRSR639901-1"/>
    </source>
</evidence>
<dbReference type="OrthoDB" id="9789797at2"/>
<evidence type="ECO:0000259" key="11">
    <source>
        <dbReference type="Pfam" id="PF04413"/>
    </source>
</evidence>
<comment type="pathway">
    <text evidence="2 10">Bacterial outer membrane biogenesis; LPS core biosynthesis.</text>
</comment>